<feature type="non-terminal residue" evidence="2">
    <location>
        <position position="1"/>
    </location>
</feature>
<dbReference type="InterPro" id="IPR037008">
    <property type="entry name" value="bc1_Rieske_TM_sf"/>
</dbReference>
<sequence length="93" mass="9974">INVPDFPDYHHTEIFDGTTSSKEGGKARKGFSCLVTATAAMGVTSAAKNVISQLVSSINASADELAMSKIKIKLSDIPEDKNVAFKWRGKPMC</sequence>
<comment type="caution">
    <text evidence="2">The sequence shown here is derived from an EMBL/GenBank/DDBJ whole genome shotgun (WGS) entry which is preliminary data.</text>
</comment>
<dbReference type="InterPro" id="IPR004192">
    <property type="entry name" value="Rieske_TM"/>
</dbReference>
<dbReference type="PANTHER" id="PTHR10134">
    <property type="entry name" value="CYTOCHROME B-C1 COMPLEX SUBUNIT RIESKE, MITOCHONDRIAL"/>
    <property type="match status" value="1"/>
</dbReference>
<gene>
    <name evidence="2" type="primary">UQCRFS1_2</name>
    <name evidence="2" type="ORF">P7K49_025735</name>
</gene>
<accession>A0ABQ9UI13</accession>
<dbReference type="SUPFAM" id="SSF81502">
    <property type="entry name" value="ISP transmembrane anchor"/>
    <property type="match status" value="1"/>
</dbReference>
<name>A0ABQ9UI13_SAGOE</name>
<dbReference type="Gene3D" id="1.20.5.270">
    <property type="entry name" value="Ubiquinol cytochrome reductase, transmembrane domain"/>
    <property type="match status" value="1"/>
</dbReference>
<evidence type="ECO:0000313" key="2">
    <source>
        <dbReference type="EMBL" id="KAK2096701.1"/>
    </source>
</evidence>
<dbReference type="InterPro" id="IPR014349">
    <property type="entry name" value="Rieske_Fe-S_prot"/>
</dbReference>
<evidence type="ECO:0000259" key="1">
    <source>
        <dbReference type="Pfam" id="PF02921"/>
    </source>
</evidence>
<feature type="domain" description="Cytochrome b-c1 complex subunit Rieske transmembrane" evidence="1">
    <location>
        <begin position="1"/>
        <end position="63"/>
    </location>
</feature>
<dbReference type="EMBL" id="JASSZA010000012">
    <property type="protein sequence ID" value="KAK2096701.1"/>
    <property type="molecule type" value="Genomic_DNA"/>
</dbReference>
<dbReference type="Pfam" id="PF02921">
    <property type="entry name" value="UCR_TM"/>
    <property type="match status" value="1"/>
</dbReference>
<dbReference type="InterPro" id="IPR036922">
    <property type="entry name" value="Rieske_2Fe-2S_sf"/>
</dbReference>
<dbReference type="Gene3D" id="2.102.10.10">
    <property type="entry name" value="Rieske [2Fe-2S] iron-sulphur domain"/>
    <property type="match status" value="1"/>
</dbReference>
<reference evidence="2 3" key="1">
    <citation type="submission" date="2023-05" db="EMBL/GenBank/DDBJ databases">
        <title>B98-5 Cell Line De Novo Hybrid Assembly: An Optical Mapping Approach.</title>
        <authorList>
            <person name="Kananen K."/>
            <person name="Auerbach J.A."/>
            <person name="Kautto E."/>
            <person name="Blachly J.S."/>
        </authorList>
    </citation>
    <scope>NUCLEOTIDE SEQUENCE [LARGE SCALE GENOMIC DNA]</scope>
    <source>
        <strain evidence="2">B95-8</strain>
        <tissue evidence="2">Cell line</tissue>
    </source>
</reference>
<organism evidence="2 3">
    <name type="scientific">Saguinus oedipus</name>
    <name type="common">Cotton-top tamarin</name>
    <name type="synonym">Oedipomidas oedipus</name>
    <dbReference type="NCBI Taxonomy" id="9490"/>
    <lineage>
        <taxon>Eukaryota</taxon>
        <taxon>Metazoa</taxon>
        <taxon>Chordata</taxon>
        <taxon>Craniata</taxon>
        <taxon>Vertebrata</taxon>
        <taxon>Euteleostomi</taxon>
        <taxon>Mammalia</taxon>
        <taxon>Eutheria</taxon>
        <taxon>Euarchontoglires</taxon>
        <taxon>Primates</taxon>
        <taxon>Haplorrhini</taxon>
        <taxon>Platyrrhini</taxon>
        <taxon>Cebidae</taxon>
        <taxon>Callitrichinae</taxon>
        <taxon>Saguinus</taxon>
    </lineage>
</organism>
<protein>
    <submittedName>
        <fullName evidence="2">Cytochrome b-c1 complex subunit Rieske, mitochondrial</fullName>
    </submittedName>
</protein>
<keyword evidence="3" id="KW-1185">Reference proteome</keyword>
<proteinExistence type="predicted"/>
<evidence type="ECO:0000313" key="3">
    <source>
        <dbReference type="Proteomes" id="UP001266305"/>
    </source>
</evidence>
<feature type="non-terminal residue" evidence="2">
    <location>
        <position position="93"/>
    </location>
</feature>
<dbReference type="Proteomes" id="UP001266305">
    <property type="component" value="Unassembled WGS sequence"/>
</dbReference>